<evidence type="ECO:0000256" key="6">
    <source>
        <dbReference type="RuleBase" id="RU004914"/>
    </source>
</evidence>
<name>A0A3L6E4N4_MAIZE</name>
<dbReference type="GO" id="GO:0015297">
    <property type="term" value="F:antiporter activity"/>
    <property type="evidence" value="ECO:0007669"/>
    <property type="project" value="InterPro"/>
</dbReference>
<keyword evidence="3 6" id="KW-0812">Transmembrane</keyword>
<keyword evidence="4 6" id="KW-1133">Transmembrane helix</keyword>
<feature type="transmembrane region" description="Helical" evidence="6">
    <location>
        <begin position="572"/>
        <end position="591"/>
    </location>
</feature>
<dbReference type="GO" id="GO:1990961">
    <property type="term" value="P:xenobiotic detoxification by transmembrane export across the plasma membrane"/>
    <property type="evidence" value="ECO:0007669"/>
    <property type="project" value="InterPro"/>
</dbReference>
<dbReference type="InterPro" id="IPR045069">
    <property type="entry name" value="MATE_euk"/>
</dbReference>
<protein>
    <recommendedName>
        <fullName evidence="6">Protein DETOXIFICATION</fullName>
    </recommendedName>
    <alternativeName>
        <fullName evidence="6">Multidrug and toxic compound extrusion protein</fullName>
    </alternativeName>
</protein>
<dbReference type="Proteomes" id="UP000251960">
    <property type="component" value="Chromosome 7"/>
</dbReference>
<evidence type="ECO:0000256" key="5">
    <source>
        <dbReference type="ARBA" id="ARBA00023136"/>
    </source>
</evidence>
<dbReference type="GO" id="GO:0016020">
    <property type="term" value="C:membrane"/>
    <property type="evidence" value="ECO:0007669"/>
    <property type="project" value="UniProtKB-SubCell"/>
</dbReference>
<feature type="region of interest" description="Disordered" evidence="7">
    <location>
        <begin position="58"/>
        <end position="159"/>
    </location>
</feature>
<feature type="transmembrane region" description="Helical" evidence="6">
    <location>
        <begin position="477"/>
        <end position="498"/>
    </location>
</feature>
<comment type="similarity">
    <text evidence="2 6">Belongs to the multi antimicrobial extrusion (MATE) (TC 2.A.66.1) family.</text>
</comment>
<feature type="transmembrane region" description="Helical" evidence="6">
    <location>
        <begin position="245"/>
        <end position="269"/>
    </location>
</feature>
<evidence type="ECO:0000256" key="1">
    <source>
        <dbReference type="ARBA" id="ARBA00004141"/>
    </source>
</evidence>
<accession>A0A3L6E4N4</accession>
<dbReference type="AlphaFoldDB" id="A0A3L6E4N4"/>
<feature type="transmembrane region" description="Helical" evidence="6">
    <location>
        <begin position="542"/>
        <end position="566"/>
    </location>
</feature>
<dbReference type="NCBIfam" id="TIGR00797">
    <property type="entry name" value="matE"/>
    <property type="match status" value="1"/>
</dbReference>
<feature type="compositionally biased region" description="Basic residues" evidence="7">
    <location>
        <begin position="63"/>
        <end position="81"/>
    </location>
</feature>
<keyword evidence="5 6" id="KW-0472">Membrane</keyword>
<dbReference type="EMBL" id="NCVQ01000008">
    <property type="protein sequence ID" value="PWZ15780.1"/>
    <property type="molecule type" value="Genomic_DNA"/>
</dbReference>
<dbReference type="GO" id="GO:0042910">
    <property type="term" value="F:xenobiotic transmembrane transporter activity"/>
    <property type="evidence" value="ECO:0007669"/>
    <property type="project" value="InterPro"/>
</dbReference>
<evidence type="ECO:0000256" key="3">
    <source>
        <dbReference type="ARBA" id="ARBA00022692"/>
    </source>
</evidence>
<comment type="caution">
    <text evidence="8">The sequence shown here is derived from an EMBL/GenBank/DDBJ whole genome shotgun (WGS) entry which is preliminary data.</text>
</comment>
<evidence type="ECO:0000313" key="8">
    <source>
        <dbReference type="EMBL" id="PWZ15780.1"/>
    </source>
</evidence>
<evidence type="ECO:0000256" key="2">
    <source>
        <dbReference type="ARBA" id="ARBA00010199"/>
    </source>
</evidence>
<dbReference type="Pfam" id="PF01554">
    <property type="entry name" value="MatE"/>
    <property type="match status" value="2"/>
</dbReference>
<sequence>THSDEDSLASRFGVARNSVAHATVALYFRLVHGHAMLTGHGHAMLTAESLFHAGASSLLSQAKRPRPRPRPRARYKHRHRSTLLGRSPVSRRSSGGGGEKAANWWPAVRRELRHPAAGRHASGPADGSSSMSSAAPLLGGEAGGGEPAPRTPPPPSSWVGRVVDAAEARAQLGFAVPMVLTSMAYYGIPLVSVMFSGQLGDVHLAGATLGNSWATVTGYAFVTGLSGALETLCGQAYGAGLHRMLGLYLQSSLIMSAAASALVSALWWFTEPVLLLLRQEPEASRAAAAFVRAQAPGLFAFSFVQCLLRYLQTQSVVLPLVACSVAPFALHVALAHLLVNVLGLGLTGAAAAVSATFWVSCLMLLAYVLRSDAFSDTWRGFSADAFKYVLPTVKLATPSAVMVCLEYWAFELLVLIAGLLPNSTVSTSLIAMCSSTEAIAYMITFGFSAAVSTRVSNEIGAGNVERAKNAVSVTMKLSVLLAVTFVLLLAFGHGLWARLFSGSATIASEFAAITPLMVISIVLDSVQGVLSGVARGCGWQHLAAVTNLVAFYIVGMPLAILFAFKLDLRTRGLWAGLICGLTCQACSLLVITVRTKWSKLADAMKEEKANYVA</sequence>
<feature type="transmembrane region" description="Helical" evidence="6">
    <location>
        <begin position="289"/>
        <end position="310"/>
    </location>
</feature>
<dbReference type="CDD" id="cd13132">
    <property type="entry name" value="MATE_eukaryotic"/>
    <property type="match status" value="1"/>
</dbReference>
<comment type="caution">
    <text evidence="6">Lacks conserved residue(s) required for the propagation of feature annotation.</text>
</comment>
<feature type="transmembrane region" description="Helical" evidence="6">
    <location>
        <begin position="510"/>
        <end position="530"/>
    </location>
</feature>
<evidence type="ECO:0000313" key="9">
    <source>
        <dbReference type="Proteomes" id="UP000251960"/>
    </source>
</evidence>
<organism evidence="8 9">
    <name type="scientific">Zea mays</name>
    <name type="common">Maize</name>
    <dbReference type="NCBI Taxonomy" id="4577"/>
    <lineage>
        <taxon>Eukaryota</taxon>
        <taxon>Viridiplantae</taxon>
        <taxon>Streptophyta</taxon>
        <taxon>Embryophyta</taxon>
        <taxon>Tracheophyta</taxon>
        <taxon>Spermatophyta</taxon>
        <taxon>Magnoliopsida</taxon>
        <taxon>Liliopsida</taxon>
        <taxon>Poales</taxon>
        <taxon>Poaceae</taxon>
        <taxon>PACMAD clade</taxon>
        <taxon>Panicoideae</taxon>
        <taxon>Andropogonodae</taxon>
        <taxon>Andropogoneae</taxon>
        <taxon>Tripsacinae</taxon>
        <taxon>Zea</taxon>
    </lineage>
</organism>
<feature type="transmembrane region" description="Helical" evidence="6">
    <location>
        <begin position="345"/>
        <end position="369"/>
    </location>
</feature>
<gene>
    <name evidence="8" type="primary">DTX19_1</name>
    <name evidence="8" type="ORF">Zm00014a_016383</name>
</gene>
<dbReference type="ExpressionAtlas" id="A0A3L6E4N4">
    <property type="expression patterns" value="baseline and differential"/>
</dbReference>
<evidence type="ECO:0000256" key="4">
    <source>
        <dbReference type="ARBA" id="ARBA00022989"/>
    </source>
</evidence>
<feature type="transmembrane region" description="Helical" evidence="6">
    <location>
        <begin position="174"/>
        <end position="196"/>
    </location>
</feature>
<proteinExistence type="inferred from homology"/>
<feature type="non-terminal residue" evidence="8">
    <location>
        <position position="1"/>
    </location>
</feature>
<dbReference type="InterPro" id="IPR002528">
    <property type="entry name" value="MATE_fam"/>
</dbReference>
<feature type="transmembrane region" description="Helical" evidence="6">
    <location>
        <begin position="317"/>
        <end position="339"/>
    </location>
</feature>
<evidence type="ECO:0000256" key="7">
    <source>
        <dbReference type="SAM" id="MobiDB-lite"/>
    </source>
</evidence>
<comment type="subcellular location">
    <subcellularLocation>
        <location evidence="1">Membrane</location>
        <topology evidence="1">Multi-pass membrane protein</topology>
    </subcellularLocation>
</comment>
<feature type="compositionally biased region" description="Low complexity" evidence="7">
    <location>
        <begin position="121"/>
        <end position="139"/>
    </location>
</feature>
<reference evidence="8 9" key="1">
    <citation type="journal article" date="2018" name="Nat. Genet.">
        <title>Extensive intraspecific gene order and gene structural variations between Mo17 and other maize genomes.</title>
        <authorList>
            <person name="Sun S."/>
            <person name="Zhou Y."/>
            <person name="Chen J."/>
            <person name="Shi J."/>
            <person name="Zhao H."/>
            <person name="Zhao H."/>
            <person name="Song W."/>
            <person name="Zhang M."/>
            <person name="Cui Y."/>
            <person name="Dong X."/>
            <person name="Liu H."/>
            <person name="Ma X."/>
            <person name="Jiao Y."/>
            <person name="Wang B."/>
            <person name="Wei X."/>
            <person name="Stein J.C."/>
            <person name="Glaubitz J.C."/>
            <person name="Lu F."/>
            <person name="Yu G."/>
            <person name="Liang C."/>
            <person name="Fengler K."/>
            <person name="Li B."/>
            <person name="Rafalski A."/>
            <person name="Schnable P.S."/>
            <person name="Ware D.H."/>
            <person name="Buckler E.S."/>
            <person name="Lai J."/>
        </authorList>
    </citation>
    <scope>NUCLEOTIDE SEQUENCE [LARGE SCALE GENOMIC DNA]</scope>
    <source>
        <strain evidence="9">cv. Missouri 17</strain>
        <tissue evidence="8">Seedling</tissue>
    </source>
</reference>
<dbReference type="PANTHER" id="PTHR11206">
    <property type="entry name" value="MULTIDRUG RESISTANCE PROTEIN"/>
    <property type="match status" value="1"/>
</dbReference>